<evidence type="ECO:0000313" key="3">
    <source>
        <dbReference type="Proteomes" id="UP001180487"/>
    </source>
</evidence>
<dbReference type="SUPFAM" id="SSF51445">
    <property type="entry name" value="(Trans)glycosidases"/>
    <property type="match status" value="1"/>
</dbReference>
<sequence length="565" mass="63431">MHAVPPEKMRLKLQQLWQQLYPDQPVDQLEPFFTELQAAAQAASPPPPATWFKEVVVYSLYVDLFNQDFQGLTTRLGYLQDLGVTCLWLLPILDSPMRDAGFDISDYTKIRSELVGGSDAAAQATFGEFLAEAHRRGIRVIFDVAMNHCSDQHHWFQEARKGPDNPYRDYFIWSDTTERYKEARIIFKGMMPSNWHPLPEDPGTYFFHRFFDSQPDLNYRNPEVLLAMCRVLLFWVAQGVDGFRADAIPYLWKEEGTICENLPGTHTIVKFFRAVLDAVRPGTILLAEACQPPAEVVTYFGDSDECQAAYHFPVMPRIYLALAQGSAKPIFETLSTAFTPEIPADCGWFSFLRCHDELTLEMVTPAERKAIHAAYCLQPEWDFRQGEGIASRLVDLFRHDPAALQLAFSISFTLLGTPVVFYGDEFAKPNDEQFQREQEALTGYQDARYRVRGAVDWPAVDAALADPASLPARTHAGVRAMLAVRRAHPALSGGSFQPLAGLDDRVLAYVRGTAAQRVLVVQNLSADTVNVAVPGGSNWRLIYGTHDLAQGVLTLPPKGFSWFAA</sequence>
<dbReference type="InterPro" id="IPR006047">
    <property type="entry name" value="GH13_cat_dom"/>
</dbReference>
<proteinExistence type="predicted"/>
<keyword evidence="2" id="KW-0326">Glycosidase</keyword>
<dbReference type="GO" id="GO:0047471">
    <property type="term" value="F:maltose alpha-D-glucosyltransferase activity"/>
    <property type="evidence" value="ECO:0007669"/>
    <property type="project" value="UniProtKB-EC"/>
</dbReference>
<dbReference type="EC" id="5.4.99.16" evidence="2"/>
<dbReference type="PANTHER" id="PTHR10357:SF219">
    <property type="entry name" value="MALTOSE ALPHA-D-GLUCOSYLTRANSFERASE"/>
    <property type="match status" value="1"/>
</dbReference>
<organism evidence="2 3">
    <name type="scientific">Rhodoferax ferrireducens</name>
    <dbReference type="NCBI Taxonomy" id="192843"/>
    <lineage>
        <taxon>Bacteria</taxon>
        <taxon>Pseudomonadati</taxon>
        <taxon>Pseudomonadota</taxon>
        <taxon>Betaproteobacteria</taxon>
        <taxon>Burkholderiales</taxon>
        <taxon>Comamonadaceae</taxon>
        <taxon>Rhodoferax</taxon>
    </lineage>
</organism>
<keyword evidence="3" id="KW-1185">Reference proteome</keyword>
<dbReference type="Gene3D" id="2.60.40.1180">
    <property type="entry name" value="Golgi alpha-mannosidase II"/>
    <property type="match status" value="1"/>
</dbReference>
<keyword evidence="2" id="KW-0413">Isomerase</keyword>
<dbReference type="Gene3D" id="3.90.400.10">
    <property type="entry name" value="Oligo-1,6-glucosidase, Domain 2"/>
    <property type="match status" value="1"/>
</dbReference>
<dbReference type="InterPro" id="IPR045857">
    <property type="entry name" value="O16G_dom_2"/>
</dbReference>
<dbReference type="Pfam" id="PF16657">
    <property type="entry name" value="Malt_amylase_C"/>
    <property type="match status" value="1"/>
</dbReference>
<dbReference type="SUPFAM" id="SSF51011">
    <property type="entry name" value="Glycosyl hydrolase domain"/>
    <property type="match status" value="1"/>
</dbReference>
<dbReference type="Gene3D" id="3.20.20.80">
    <property type="entry name" value="Glycosidases"/>
    <property type="match status" value="3"/>
</dbReference>
<dbReference type="GO" id="GO:0004556">
    <property type="term" value="F:alpha-amylase activity"/>
    <property type="evidence" value="ECO:0007669"/>
    <property type="project" value="UniProtKB-EC"/>
</dbReference>
<dbReference type="PANTHER" id="PTHR10357">
    <property type="entry name" value="ALPHA-AMYLASE FAMILY MEMBER"/>
    <property type="match status" value="1"/>
</dbReference>
<dbReference type="InterPro" id="IPR013780">
    <property type="entry name" value="Glyco_hydro_b"/>
</dbReference>
<dbReference type="Pfam" id="PF00128">
    <property type="entry name" value="Alpha-amylase"/>
    <property type="match status" value="1"/>
</dbReference>
<comment type="caution">
    <text evidence="2">The sequence shown here is derived from an EMBL/GenBank/DDBJ whole genome shotgun (WGS) entry which is preliminary data.</text>
</comment>
<dbReference type="EC" id="3.2.1.1" evidence="2"/>
<dbReference type="InterPro" id="IPR032091">
    <property type="entry name" value="Malt_amylase-like_C"/>
</dbReference>
<evidence type="ECO:0000259" key="1">
    <source>
        <dbReference type="SMART" id="SM00642"/>
    </source>
</evidence>
<reference evidence="2 3" key="1">
    <citation type="submission" date="2023-07" db="EMBL/GenBank/DDBJ databases">
        <title>Sorghum-associated microbial communities from plants grown in Nebraska, USA.</title>
        <authorList>
            <person name="Schachtman D."/>
        </authorList>
    </citation>
    <scope>NUCLEOTIDE SEQUENCE [LARGE SCALE GENOMIC DNA]</scope>
    <source>
        <strain evidence="2 3">BE313</strain>
    </source>
</reference>
<dbReference type="RefSeq" id="WP_310372242.1">
    <property type="nucleotide sequence ID" value="NZ_JAVDXT010000001.1"/>
</dbReference>
<accession>A0ABU2C6G3</accession>
<dbReference type="EMBL" id="JAVDXT010000001">
    <property type="protein sequence ID" value="MDR7376934.1"/>
    <property type="molecule type" value="Genomic_DNA"/>
</dbReference>
<dbReference type="InterPro" id="IPR017853">
    <property type="entry name" value="GH"/>
</dbReference>
<evidence type="ECO:0000313" key="2">
    <source>
        <dbReference type="EMBL" id="MDR7376934.1"/>
    </source>
</evidence>
<gene>
    <name evidence="2" type="ORF">J2X19_001592</name>
</gene>
<keyword evidence="2" id="KW-0378">Hydrolase</keyword>
<name>A0ABU2C6G3_9BURK</name>
<dbReference type="SMART" id="SM00642">
    <property type="entry name" value="Aamy"/>
    <property type="match status" value="1"/>
</dbReference>
<dbReference type="Proteomes" id="UP001180487">
    <property type="component" value="Unassembled WGS sequence"/>
</dbReference>
<protein>
    <submittedName>
        <fullName evidence="2">Maltose alpha-D-glucosyltransferase/alpha-amylase</fullName>
        <ecNumber evidence="2">3.2.1.1</ecNumber>
        <ecNumber evidence="2">5.4.99.16</ecNumber>
    </submittedName>
</protein>
<feature type="domain" description="Glycosyl hydrolase family 13 catalytic" evidence="1">
    <location>
        <begin position="59"/>
        <end position="458"/>
    </location>
</feature>